<reference evidence="1 2" key="1">
    <citation type="submission" date="2018-06" db="EMBL/GenBank/DDBJ databases">
        <authorList>
            <consortium name="Pathogen Informatics"/>
            <person name="Doyle S."/>
        </authorList>
    </citation>
    <scope>NUCLEOTIDE SEQUENCE [LARGE SCALE GENOMIC DNA]</scope>
    <source>
        <strain evidence="1 2">NCTC12475</strain>
    </source>
</reference>
<name>A0A381DKP9_9BACT</name>
<organism evidence="1 2">
    <name type="scientific">Campylobacter sputorum subsp. sputorum</name>
    <dbReference type="NCBI Taxonomy" id="32024"/>
    <lineage>
        <taxon>Bacteria</taxon>
        <taxon>Pseudomonadati</taxon>
        <taxon>Campylobacterota</taxon>
        <taxon>Epsilonproteobacteria</taxon>
        <taxon>Campylobacterales</taxon>
        <taxon>Campylobacteraceae</taxon>
        <taxon>Campylobacter</taxon>
    </lineage>
</organism>
<dbReference type="GeneID" id="93091602"/>
<protein>
    <recommendedName>
        <fullName evidence="3">Lipoprotein</fullName>
    </recommendedName>
</protein>
<evidence type="ECO:0008006" key="3">
    <source>
        <dbReference type="Google" id="ProtNLM"/>
    </source>
</evidence>
<dbReference type="RefSeq" id="WP_255410844.1">
    <property type="nucleotide sequence ID" value="NZ_CP043427.1"/>
</dbReference>
<accession>A0A381DKP9</accession>
<sequence length="40" mass="4502">MKKIFFIFVVAFVIIGCSALVSVGDRNTNTINQTNLKDRK</sequence>
<dbReference type="Proteomes" id="UP000254920">
    <property type="component" value="Unassembled WGS sequence"/>
</dbReference>
<dbReference type="AlphaFoldDB" id="A0A381DKP9"/>
<evidence type="ECO:0000313" key="1">
    <source>
        <dbReference type="EMBL" id="SUX11246.1"/>
    </source>
</evidence>
<dbReference type="PROSITE" id="PS51257">
    <property type="entry name" value="PROKAR_LIPOPROTEIN"/>
    <property type="match status" value="1"/>
</dbReference>
<gene>
    <name evidence="1" type="ORF">NCTC12475_01462</name>
</gene>
<dbReference type="EMBL" id="UFVD01000001">
    <property type="protein sequence ID" value="SUX11246.1"/>
    <property type="molecule type" value="Genomic_DNA"/>
</dbReference>
<keyword evidence="2" id="KW-1185">Reference proteome</keyword>
<evidence type="ECO:0000313" key="2">
    <source>
        <dbReference type="Proteomes" id="UP000254920"/>
    </source>
</evidence>
<proteinExistence type="predicted"/>